<organism evidence="2 4">
    <name type="scientific">Campylobacter jejuni</name>
    <dbReference type="NCBI Taxonomy" id="197"/>
    <lineage>
        <taxon>Bacteria</taxon>
        <taxon>Pseudomonadati</taxon>
        <taxon>Campylobacterota</taxon>
        <taxon>Epsilonproteobacteria</taxon>
        <taxon>Campylobacterales</taxon>
        <taxon>Campylobacteraceae</taxon>
        <taxon>Campylobacter</taxon>
    </lineage>
</organism>
<dbReference type="RefSeq" id="WP_002790505.1">
    <property type="nucleotide sequence ID" value="NZ_BTDP01000005.1"/>
</dbReference>
<dbReference type="AlphaFoldDB" id="A0A1E7NVR7"/>
<dbReference type="EMBL" id="AACJKW010000002">
    <property type="protein sequence ID" value="EAK8192952.1"/>
    <property type="molecule type" value="Genomic_DNA"/>
</dbReference>
<name>A0A1E7NVR7_CAMJU</name>
<protein>
    <submittedName>
        <fullName evidence="2">Uncharacterized protein</fullName>
    </submittedName>
</protein>
<proteinExistence type="predicted"/>
<reference evidence="1 3" key="1">
    <citation type="submission" date="2019-04" db="EMBL/GenBank/DDBJ databases">
        <authorList>
            <person name="Ashton P.M."/>
            <person name="Dallman T."/>
            <person name="Nair S."/>
            <person name="De Pinna E."/>
            <person name="Peters T."/>
            <person name="Grant K."/>
        </authorList>
    </citation>
    <scope>NUCLEOTIDE SEQUENCE [LARGE SCALE GENOMIC DNA]</scope>
    <source>
        <strain evidence="1 3">OXC2299</strain>
    </source>
</reference>
<evidence type="ECO:0000313" key="3">
    <source>
        <dbReference type="Proteomes" id="UP000358933"/>
    </source>
</evidence>
<dbReference type="Proteomes" id="UP000421425">
    <property type="component" value="Unassembled WGS sequence"/>
</dbReference>
<evidence type="ECO:0000313" key="4">
    <source>
        <dbReference type="Proteomes" id="UP000421425"/>
    </source>
</evidence>
<evidence type="ECO:0000313" key="2">
    <source>
        <dbReference type="EMBL" id="ECZ5737795.1"/>
    </source>
</evidence>
<gene>
    <name evidence="1" type="ORF">E7N58_01975</name>
    <name evidence="2" type="ORF">F8Y55_03855</name>
</gene>
<accession>A0A1E7NVR7</accession>
<dbReference type="EMBL" id="AALHBX010000004">
    <property type="protein sequence ID" value="ECZ5737795.1"/>
    <property type="molecule type" value="Genomic_DNA"/>
</dbReference>
<sequence length="66" mass="7779">MRKSFTSLTEQMSKKGFKLRTWAKFKKLNESDYRLLLNMSYGKTKGIRGRAKELKEMLEKDGFKVA</sequence>
<reference evidence="2 4" key="2">
    <citation type="submission" date="2019-10" db="EMBL/GenBank/DDBJ databases">
        <authorList>
            <consortium name="PulseNet: The National Subtyping Network for Foodborne Disease Surveillance"/>
            <person name="Tarr C.L."/>
            <person name="Trees E."/>
            <person name="Katz L.S."/>
            <person name="Carleton-Romer H.A."/>
            <person name="Stroika S."/>
            <person name="Kucerova Z."/>
            <person name="Roache K.F."/>
            <person name="Sabol A.L."/>
            <person name="Besser J."/>
            <person name="Gerner-Smidt P."/>
        </authorList>
    </citation>
    <scope>NUCLEOTIDE SEQUENCE [LARGE SCALE GENOMIC DNA]</scope>
    <source>
        <strain evidence="2 4">PNUSAC012091</strain>
    </source>
</reference>
<dbReference type="Proteomes" id="UP000358933">
    <property type="component" value="Unassembled WGS sequence"/>
</dbReference>
<evidence type="ECO:0000313" key="1">
    <source>
        <dbReference type="EMBL" id="EAK8192952.1"/>
    </source>
</evidence>
<comment type="caution">
    <text evidence="2">The sequence shown here is derived from an EMBL/GenBank/DDBJ whole genome shotgun (WGS) entry which is preliminary data.</text>
</comment>